<name>A0AB39NB26_9ACTN</name>
<sequence>MVGLSFKACTVVNASGGAQAVLVAQNANELHLWRMQKGRVVFESQLGGDVWCAASNLESGFTRGLLRAHRSGW</sequence>
<protein>
    <submittedName>
        <fullName evidence="1">Uncharacterized protein</fullName>
    </submittedName>
</protein>
<evidence type="ECO:0000313" key="1">
    <source>
        <dbReference type="EMBL" id="XDQ15616.1"/>
    </source>
</evidence>
<dbReference type="EMBL" id="CP163432">
    <property type="protein sequence ID" value="XDQ15616.1"/>
    <property type="molecule type" value="Genomic_DNA"/>
</dbReference>
<reference evidence="1" key="1">
    <citation type="submission" date="2024-07" db="EMBL/GenBank/DDBJ databases">
        <authorList>
            <person name="Yu S.T."/>
        </authorList>
    </citation>
    <scope>NUCLEOTIDE SEQUENCE</scope>
    <source>
        <strain evidence="1">R11</strain>
    </source>
</reference>
<dbReference type="RefSeq" id="WP_369275547.1">
    <property type="nucleotide sequence ID" value="NZ_CP163432.1"/>
</dbReference>
<gene>
    <name evidence="1" type="ORF">AB5J55_41230</name>
</gene>
<organism evidence="1">
    <name type="scientific">Streptomyces sp. R11</name>
    <dbReference type="NCBI Taxonomy" id="3238625"/>
    <lineage>
        <taxon>Bacteria</taxon>
        <taxon>Bacillati</taxon>
        <taxon>Actinomycetota</taxon>
        <taxon>Actinomycetes</taxon>
        <taxon>Kitasatosporales</taxon>
        <taxon>Streptomycetaceae</taxon>
        <taxon>Streptomyces</taxon>
    </lineage>
</organism>
<proteinExistence type="predicted"/>
<accession>A0AB39NB26</accession>
<dbReference type="AlphaFoldDB" id="A0AB39NB26"/>